<dbReference type="SMART" id="SM00283">
    <property type="entry name" value="MA"/>
    <property type="match status" value="1"/>
</dbReference>
<dbReference type="SUPFAM" id="SSF58104">
    <property type="entry name" value="Methyl-accepting chemotaxis protein (MCP) signaling domain"/>
    <property type="match status" value="1"/>
</dbReference>
<dbReference type="PROSITE" id="PS50885">
    <property type="entry name" value="HAMP"/>
    <property type="match status" value="1"/>
</dbReference>
<feature type="domain" description="HAMP" evidence="6">
    <location>
        <begin position="359"/>
        <end position="411"/>
    </location>
</feature>
<dbReference type="Pfam" id="PF00672">
    <property type="entry name" value="HAMP"/>
    <property type="match status" value="1"/>
</dbReference>
<dbReference type="EMBL" id="JBIGHV010000003">
    <property type="protein sequence ID" value="MFG6430306.1"/>
    <property type="molecule type" value="Genomic_DNA"/>
</dbReference>
<dbReference type="Gene3D" id="1.10.287.950">
    <property type="entry name" value="Methyl-accepting chemotaxis protein"/>
    <property type="match status" value="1"/>
</dbReference>
<dbReference type="PANTHER" id="PTHR43531:SF14">
    <property type="entry name" value="METHYL-ACCEPTING CHEMOTAXIS PROTEIN I-RELATED"/>
    <property type="match status" value="1"/>
</dbReference>
<keyword evidence="4" id="KW-1133">Transmembrane helix</keyword>
<dbReference type="InterPro" id="IPR004089">
    <property type="entry name" value="MCPsignal_dom"/>
</dbReference>
<sequence length="661" mass="69397">MSTLSGSPHPVGSKPSSTPVWARFGVGLFRNMRFPAKAAVILLFLLAPILVTFWTLVSDRLAVVAATQLERQGLRGVQLVVPAMQATQLLRRALVDQANGVDRPDVAELRNRFKAAMDSLATQGKPLLDSLPHPGTEHWDALVAARKAADGQPAGLSAADVRKPYVEISLQLGELVQHLVDESGLALDPEGDSYYLMLIGTVNLPDLLETFGLTRAALANLAAAEAPSSQLTAQAAASLAVDKKSVSQVEANLAHAADFNTALAVAQHRAALQPAKAFVAQMEPLVMRQTTQLPPSAEIVRQSTAALQSLGELQKAVAAELDGLLAAREARLHRRIAFVSAVVTVLVLGGLYFFYSFYLSMRSGMRTLTQRMGAMAAGDLTDTLVAKGKDETADLLRSLAEMQTSLRGTVRDVRHAADAIILSSQEVAAGSLDLSQRTEQAAANLEETASAMEEISATVASTTDGAGQAANAAAGNVKLANRSGEVIEQVVGTMSGIEASSRRIGEIIGVIDSIAFQTNILALNAAVEAARAGEQGRGFAVVASEVRALAQRSADAAREIKQLILESGERVDGGQKIVAEAGATIRAVVDSTREVGDLLGAISSGAREQAQGIAQIGVAINELDQMTQQNAALVEQTAAASSAMRQHAEQLAQAVGAFRLP</sequence>
<dbReference type="Pfam" id="PF00015">
    <property type="entry name" value="MCPsignal"/>
    <property type="match status" value="1"/>
</dbReference>
<accession>A0ABW7F347</accession>
<keyword evidence="4" id="KW-0472">Membrane</keyword>
<protein>
    <submittedName>
        <fullName evidence="7">Methyl-accepting chemotaxis protein</fullName>
    </submittedName>
</protein>
<feature type="domain" description="Methyl-accepting transducer" evidence="5">
    <location>
        <begin position="416"/>
        <end position="645"/>
    </location>
</feature>
<dbReference type="PANTHER" id="PTHR43531">
    <property type="entry name" value="PROTEIN ICFG"/>
    <property type="match status" value="1"/>
</dbReference>
<organism evidence="7 8">
    <name type="scientific">Pelomonas parva</name>
    <dbReference type="NCBI Taxonomy" id="3299032"/>
    <lineage>
        <taxon>Bacteria</taxon>
        <taxon>Pseudomonadati</taxon>
        <taxon>Pseudomonadota</taxon>
        <taxon>Betaproteobacteria</taxon>
        <taxon>Burkholderiales</taxon>
        <taxon>Sphaerotilaceae</taxon>
        <taxon>Roseateles</taxon>
    </lineage>
</organism>
<evidence type="ECO:0000256" key="4">
    <source>
        <dbReference type="SAM" id="Phobius"/>
    </source>
</evidence>
<evidence type="ECO:0000256" key="2">
    <source>
        <dbReference type="ARBA" id="ARBA00029447"/>
    </source>
</evidence>
<keyword evidence="4" id="KW-0812">Transmembrane</keyword>
<keyword evidence="3" id="KW-0807">Transducer</keyword>
<dbReference type="CDD" id="cd06225">
    <property type="entry name" value="HAMP"/>
    <property type="match status" value="1"/>
</dbReference>
<name>A0ABW7F347_9BURK</name>
<dbReference type="SMART" id="SM00304">
    <property type="entry name" value="HAMP"/>
    <property type="match status" value="1"/>
</dbReference>
<feature type="transmembrane region" description="Helical" evidence="4">
    <location>
        <begin position="336"/>
        <end position="358"/>
    </location>
</feature>
<dbReference type="CDD" id="cd11386">
    <property type="entry name" value="MCP_signal"/>
    <property type="match status" value="1"/>
</dbReference>
<comment type="similarity">
    <text evidence="2">Belongs to the methyl-accepting chemotaxis (MCP) protein family.</text>
</comment>
<keyword evidence="1" id="KW-0488">Methylation</keyword>
<evidence type="ECO:0000313" key="7">
    <source>
        <dbReference type="EMBL" id="MFG6430306.1"/>
    </source>
</evidence>
<evidence type="ECO:0000256" key="3">
    <source>
        <dbReference type="PROSITE-ProRule" id="PRU00284"/>
    </source>
</evidence>
<dbReference type="Proteomes" id="UP001606210">
    <property type="component" value="Unassembled WGS sequence"/>
</dbReference>
<proteinExistence type="inferred from homology"/>
<dbReference type="RefSeq" id="WP_394478463.1">
    <property type="nucleotide sequence ID" value="NZ_JBIGHV010000003.1"/>
</dbReference>
<dbReference type="InterPro" id="IPR003660">
    <property type="entry name" value="HAMP_dom"/>
</dbReference>
<dbReference type="PROSITE" id="PS50111">
    <property type="entry name" value="CHEMOTAXIS_TRANSDUC_2"/>
    <property type="match status" value="1"/>
</dbReference>
<feature type="transmembrane region" description="Helical" evidence="4">
    <location>
        <begin position="38"/>
        <end position="57"/>
    </location>
</feature>
<keyword evidence="8" id="KW-1185">Reference proteome</keyword>
<dbReference type="InterPro" id="IPR051310">
    <property type="entry name" value="MCP_chemotaxis"/>
</dbReference>
<evidence type="ECO:0000313" key="8">
    <source>
        <dbReference type="Proteomes" id="UP001606210"/>
    </source>
</evidence>
<gene>
    <name evidence="7" type="ORF">ACG00Y_10300</name>
</gene>
<comment type="caution">
    <text evidence="7">The sequence shown here is derived from an EMBL/GenBank/DDBJ whole genome shotgun (WGS) entry which is preliminary data.</text>
</comment>
<evidence type="ECO:0000256" key="1">
    <source>
        <dbReference type="ARBA" id="ARBA00022481"/>
    </source>
</evidence>
<reference evidence="7 8" key="1">
    <citation type="submission" date="2024-08" db="EMBL/GenBank/DDBJ databases">
        <authorList>
            <person name="Lu H."/>
        </authorList>
    </citation>
    <scope>NUCLEOTIDE SEQUENCE [LARGE SCALE GENOMIC DNA]</scope>
    <source>
        <strain evidence="7 8">LYH14W</strain>
    </source>
</reference>
<evidence type="ECO:0000259" key="6">
    <source>
        <dbReference type="PROSITE" id="PS50885"/>
    </source>
</evidence>
<evidence type="ECO:0000259" key="5">
    <source>
        <dbReference type="PROSITE" id="PS50111"/>
    </source>
</evidence>